<protein>
    <submittedName>
        <fullName evidence="2">Uncharacterized protein</fullName>
    </submittedName>
</protein>
<evidence type="ECO:0000313" key="2">
    <source>
        <dbReference type="EMBL" id="KAH3827742.1"/>
    </source>
</evidence>
<dbReference type="EMBL" id="JAIWYP010000005">
    <property type="protein sequence ID" value="KAH3827742.1"/>
    <property type="molecule type" value="Genomic_DNA"/>
</dbReference>
<reference evidence="2" key="2">
    <citation type="submission" date="2020-11" db="EMBL/GenBank/DDBJ databases">
        <authorList>
            <person name="McCartney M.A."/>
            <person name="Auch B."/>
            <person name="Kono T."/>
            <person name="Mallez S."/>
            <person name="Becker A."/>
            <person name="Gohl D.M."/>
            <person name="Silverstein K.A.T."/>
            <person name="Koren S."/>
            <person name="Bechman K.B."/>
            <person name="Herman A."/>
            <person name="Abrahante J.E."/>
            <person name="Garbe J."/>
        </authorList>
    </citation>
    <scope>NUCLEOTIDE SEQUENCE</scope>
    <source>
        <strain evidence="2">Duluth1</strain>
        <tissue evidence="2">Whole animal</tissue>
    </source>
</reference>
<name>A0A9D4H3N4_DREPO</name>
<proteinExistence type="predicted"/>
<comment type="caution">
    <text evidence="2">The sequence shown here is derived from an EMBL/GenBank/DDBJ whole genome shotgun (WGS) entry which is preliminary data.</text>
</comment>
<keyword evidence="3" id="KW-1185">Reference proteome</keyword>
<evidence type="ECO:0000313" key="3">
    <source>
        <dbReference type="Proteomes" id="UP000828390"/>
    </source>
</evidence>
<accession>A0A9D4H3N4</accession>
<dbReference type="AlphaFoldDB" id="A0A9D4H3N4"/>
<dbReference type="Proteomes" id="UP000828390">
    <property type="component" value="Unassembled WGS sequence"/>
</dbReference>
<organism evidence="2 3">
    <name type="scientific">Dreissena polymorpha</name>
    <name type="common">Zebra mussel</name>
    <name type="synonym">Mytilus polymorpha</name>
    <dbReference type="NCBI Taxonomy" id="45954"/>
    <lineage>
        <taxon>Eukaryota</taxon>
        <taxon>Metazoa</taxon>
        <taxon>Spiralia</taxon>
        <taxon>Lophotrochozoa</taxon>
        <taxon>Mollusca</taxon>
        <taxon>Bivalvia</taxon>
        <taxon>Autobranchia</taxon>
        <taxon>Heteroconchia</taxon>
        <taxon>Euheterodonta</taxon>
        <taxon>Imparidentia</taxon>
        <taxon>Neoheterodontei</taxon>
        <taxon>Myida</taxon>
        <taxon>Dreissenoidea</taxon>
        <taxon>Dreissenidae</taxon>
        <taxon>Dreissena</taxon>
    </lineage>
</organism>
<sequence>MVPRPSWHLQENFRLCQKVSQAHLQETRRQSATMPRPSWDLQETPRRFQRSPRPSEHLQEIQTVSDGAKNVWSPVGDSQTFFDGVRDCLAL</sequence>
<feature type="region of interest" description="Disordered" evidence="1">
    <location>
        <begin position="26"/>
        <end position="65"/>
    </location>
</feature>
<reference evidence="2" key="1">
    <citation type="journal article" date="2019" name="bioRxiv">
        <title>The Genome of the Zebra Mussel, Dreissena polymorpha: A Resource for Invasive Species Research.</title>
        <authorList>
            <person name="McCartney M.A."/>
            <person name="Auch B."/>
            <person name="Kono T."/>
            <person name="Mallez S."/>
            <person name="Zhang Y."/>
            <person name="Obille A."/>
            <person name="Becker A."/>
            <person name="Abrahante J.E."/>
            <person name="Garbe J."/>
            <person name="Badalamenti J.P."/>
            <person name="Herman A."/>
            <person name="Mangelson H."/>
            <person name="Liachko I."/>
            <person name="Sullivan S."/>
            <person name="Sone E.D."/>
            <person name="Koren S."/>
            <person name="Silverstein K.A.T."/>
            <person name="Beckman K.B."/>
            <person name="Gohl D.M."/>
        </authorList>
    </citation>
    <scope>NUCLEOTIDE SEQUENCE</scope>
    <source>
        <strain evidence="2">Duluth1</strain>
        <tissue evidence="2">Whole animal</tissue>
    </source>
</reference>
<evidence type="ECO:0000256" key="1">
    <source>
        <dbReference type="SAM" id="MobiDB-lite"/>
    </source>
</evidence>
<gene>
    <name evidence="2" type="ORF">DPMN_129683</name>
</gene>